<proteinExistence type="predicted"/>
<reference evidence="1" key="1">
    <citation type="submission" date="2021-02" db="EMBL/GenBank/DDBJ databases">
        <authorList>
            <person name="Nowell W R."/>
        </authorList>
    </citation>
    <scope>NUCLEOTIDE SEQUENCE</scope>
</reference>
<feature type="non-terminal residue" evidence="1">
    <location>
        <position position="1"/>
    </location>
</feature>
<comment type="caution">
    <text evidence="1">The sequence shown here is derived from an EMBL/GenBank/DDBJ whole genome shotgun (WGS) entry which is preliminary data.</text>
</comment>
<evidence type="ECO:0000313" key="1">
    <source>
        <dbReference type="EMBL" id="CAF4010420.1"/>
    </source>
</evidence>
<sequence length="606" mass="69260">MDFNIDLNSMNQNLIINANDNDDNDLSIDSSEARALNNNQKTPSTDPQNLLKLSFNEESNLTFLSDIQKSFTYFMLQLREKFCLPKTTINSISNYIVTLINNIESLLEQQAIGYDPSNTTKLSSSKTTSEVNKDVIELRLVRNTMKEVCHAIEAVTHNEYQFLKYCEKYFKYNSPQEVIVSAPGEKLQYSYFVPIDQTLISILHNRETVDQILNNIKQQQEAVFKDEDIMFSFRDSNYGFRTDDDSMLIQLYADEIGLTNPIGAKKDKHKMFMIYFSLEDIPDEHKSKLDQIHLVALCESIIIKDRAKAKRFFEPIINNLNQLQIEGLVVNDHRIKFSFSTLVADNLAAHQIGGFQSNFSNGHFCRRCFITYPERNLPMSAMNIAIRTSIIHDDLVQQISTNPSNSPLMGVVGQSVLHNLLGYHPISSLPADLMHDYLEGLCPIVIISLLKEASSMHLLTYEHEIDGETLFMMDSIEKLTLFPKLKQKLLFLREREKLFRINDDSSITITDSSSSSTLNSRVSSSYFESQINFLTDNSMNDQILEKSSTKSEINLTFPDQYVIPTLPNALLEDIEADAIHKFAPHHANRQVLIDTIAHDLINNFNI</sequence>
<accession>A0A819PC42</accession>
<evidence type="ECO:0000313" key="2">
    <source>
        <dbReference type="Proteomes" id="UP000663836"/>
    </source>
</evidence>
<gene>
    <name evidence="1" type="ORF">JBS370_LOCUS26806</name>
</gene>
<dbReference type="AlphaFoldDB" id="A0A819PC42"/>
<dbReference type="EMBL" id="CAJOBD010004841">
    <property type="protein sequence ID" value="CAF4010420.1"/>
    <property type="molecule type" value="Genomic_DNA"/>
</dbReference>
<name>A0A819PC42_9BILA</name>
<organism evidence="1 2">
    <name type="scientific">Rotaria sordida</name>
    <dbReference type="NCBI Taxonomy" id="392033"/>
    <lineage>
        <taxon>Eukaryota</taxon>
        <taxon>Metazoa</taxon>
        <taxon>Spiralia</taxon>
        <taxon>Gnathifera</taxon>
        <taxon>Rotifera</taxon>
        <taxon>Eurotatoria</taxon>
        <taxon>Bdelloidea</taxon>
        <taxon>Philodinida</taxon>
        <taxon>Philodinidae</taxon>
        <taxon>Rotaria</taxon>
    </lineage>
</organism>
<dbReference type="Proteomes" id="UP000663836">
    <property type="component" value="Unassembled WGS sequence"/>
</dbReference>
<protein>
    <submittedName>
        <fullName evidence="1">Uncharacterized protein</fullName>
    </submittedName>
</protein>